<gene>
    <name evidence="1" type="ORF">EYF80_016920</name>
</gene>
<reference evidence="1 2" key="1">
    <citation type="submission" date="2019-03" db="EMBL/GenBank/DDBJ databases">
        <title>First draft genome of Liparis tanakae, snailfish: a comprehensive survey of snailfish specific genes.</title>
        <authorList>
            <person name="Kim W."/>
            <person name="Song I."/>
            <person name="Jeong J.-H."/>
            <person name="Kim D."/>
            <person name="Kim S."/>
            <person name="Ryu S."/>
            <person name="Song J.Y."/>
            <person name="Lee S.K."/>
        </authorList>
    </citation>
    <scope>NUCLEOTIDE SEQUENCE [LARGE SCALE GENOMIC DNA]</scope>
    <source>
        <tissue evidence="1">Muscle</tissue>
    </source>
</reference>
<protein>
    <submittedName>
        <fullName evidence="1">Uncharacterized protein</fullName>
    </submittedName>
</protein>
<keyword evidence="2" id="KW-1185">Reference proteome</keyword>
<organism evidence="1 2">
    <name type="scientific">Liparis tanakae</name>
    <name type="common">Tanaka's snailfish</name>
    <dbReference type="NCBI Taxonomy" id="230148"/>
    <lineage>
        <taxon>Eukaryota</taxon>
        <taxon>Metazoa</taxon>
        <taxon>Chordata</taxon>
        <taxon>Craniata</taxon>
        <taxon>Vertebrata</taxon>
        <taxon>Euteleostomi</taxon>
        <taxon>Actinopterygii</taxon>
        <taxon>Neopterygii</taxon>
        <taxon>Teleostei</taxon>
        <taxon>Neoteleostei</taxon>
        <taxon>Acanthomorphata</taxon>
        <taxon>Eupercaria</taxon>
        <taxon>Perciformes</taxon>
        <taxon>Cottioidei</taxon>
        <taxon>Cottales</taxon>
        <taxon>Liparidae</taxon>
        <taxon>Liparis</taxon>
    </lineage>
</organism>
<evidence type="ECO:0000313" key="2">
    <source>
        <dbReference type="Proteomes" id="UP000314294"/>
    </source>
</evidence>
<sequence length="153" mass="17581">MERLEVLDVADRHGNGDDLVVPKFEARQSLEVLEADDLLDGTNVVGLQIQFLKVAQTEYCVGYALQLTVEKLQFGEIQYFLQAIQNQELCAIVMNDQLDEMRRQIRYVRRDLSRNLRNIGKFDMKAPEVVAEGIESSLFNFGRTVIEMQLLEV</sequence>
<proteinExistence type="predicted"/>
<dbReference type="EMBL" id="SRLO01000132">
    <property type="protein sequence ID" value="TNN72809.1"/>
    <property type="molecule type" value="Genomic_DNA"/>
</dbReference>
<comment type="caution">
    <text evidence="1">The sequence shown here is derived from an EMBL/GenBank/DDBJ whole genome shotgun (WGS) entry which is preliminary data.</text>
</comment>
<dbReference type="AlphaFoldDB" id="A0A4Z2I416"/>
<accession>A0A4Z2I416</accession>
<evidence type="ECO:0000313" key="1">
    <source>
        <dbReference type="EMBL" id="TNN72809.1"/>
    </source>
</evidence>
<name>A0A4Z2I416_9TELE</name>
<dbReference type="Proteomes" id="UP000314294">
    <property type="component" value="Unassembled WGS sequence"/>
</dbReference>